<organism evidence="5">
    <name type="scientific">marine metagenome</name>
    <dbReference type="NCBI Taxonomy" id="408172"/>
    <lineage>
        <taxon>unclassified sequences</taxon>
        <taxon>metagenomes</taxon>
        <taxon>ecological metagenomes</taxon>
    </lineage>
</organism>
<dbReference type="Pfam" id="PF04389">
    <property type="entry name" value="Peptidase_M28"/>
    <property type="match status" value="1"/>
</dbReference>
<feature type="non-terminal residue" evidence="5">
    <location>
        <position position="269"/>
    </location>
</feature>
<dbReference type="InterPro" id="IPR011650">
    <property type="entry name" value="Peptidase_M20_dimer"/>
</dbReference>
<accession>A0A382XKH8</accession>
<sequence>GEAAVAALVIAKLIKCGCKKSWLRHDDAHKKIGGDYEVGNLIVRLPGTTRGSRRLFSGHMDTVPLCRGAVPVRRGNRIVPRTRTALGGDNRTAVSCLVTIVETLLHEKLPHPPLTFLFTVGEEVGLRGARQVKSSDLGKPAMGFNYDGGDPAAIIIGATGADRWQAEVRGISSHAGVHPEDGVSAALITSKAISEIAAKGFFGDVRKGKKTGTSNVGPMQGGEATNQVTDLMVLRGECRSHDAAFLDRITEAYRRSFEAAAASVKNAAG</sequence>
<evidence type="ECO:0000259" key="4">
    <source>
        <dbReference type="Pfam" id="PF07687"/>
    </source>
</evidence>
<name>A0A382XKH8_9ZZZZ</name>
<dbReference type="SUPFAM" id="SSF55031">
    <property type="entry name" value="Bacterial exopeptidase dimerisation domain"/>
    <property type="match status" value="1"/>
</dbReference>
<dbReference type="PANTHER" id="PTHR42994:SF2">
    <property type="entry name" value="PEPTIDASE"/>
    <property type="match status" value="1"/>
</dbReference>
<dbReference type="AlphaFoldDB" id="A0A382XKH8"/>
<evidence type="ECO:0008006" key="6">
    <source>
        <dbReference type="Google" id="ProtNLM"/>
    </source>
</evidence>
<dbReference type="InterPro" id="IPR036264">
    <property type="entry name" value="Bact_exopeptidase_dim_dom"/>
</dbReference>
<reference evidence="5" key="1">
    <citation type="submission" date="2018-05" db="EMBL/GenBank/DDBJ databases">
        <authorList>
            <person name="Lanie J.A."/>
            <person name="Ng W.-L."/>
            <person name="Kazmierczak K.M."/>
            <person name="Andrzejewski T.M."/>
            <person name="Davidsen T.M."/>
            <person name="Wayne K.J."/>
            <person name="Tettelin H."/>
            <person name="Glass J.I."/>
            <person name="Rusch D."/>
            <person name="Podicherti R."/>
            <person name="Tsui H.-C.T."/>
            <person name="Winkler M.E."/>
        </authorList>
    </citation>
    <scope>NUCLEOTIDE SEQUENCE</scope>
</reference>
<protein>
    <recommendedName>
        <fullName evidence="6">Peptidase M20 dimerisation domain-containing protein</fullName>
    </recommendedName>
</protein>
<evidence type="ECO:0000313" key="5">
    <source>
        <dbReference type="EMBL" id="SVD71646.1"/>
    </source>
</evidence>
<comment type="cofactor">
    <cofactor evidence="1">
        <name>Zn(2+)</name>
        <dbReference type="ChEBI" id="CHEBI:29105"/>
    </cofactor>
</comment>
<dbReference type="EMBL" id="UINC01168557">
    <property type="protein sequence ID" value="SVD71646.1"/>
    <property type="molecule type" value="Genomic_DNA"/>
</dbReference>
<evidence type="ECO:0000256" key="2">
    <source>
        <dbReference type="ARBA" id="ARBA00022833"/>
    </source>
</evidence>
<evidence type="ECO:0000259" key="3">
    <source>
        <dbReference type="Pfam" id="PF04389"/>
    </source>
</evidence>
<gene>
    <name evidence="5" type="ORF">METZ01_LOCUS424500</name>
</gene>
<dbReference type="Gene3D" id="3.40.630.10">
    <property type="entry name" value="Zn peptidases"/>
    <property type="match status" value="1"/>
</dbReference>
<evidence type="ECO:0000256" key="1">
    <source>
        <dbReference type="ARBA" id="ARBA00001947"/>
    </source>
</evidence>
<dbReference type="InterPro" id="IPR007484">
    <property type="entry name" value="Peptidase_M28"/>
</dbReference>
<keyword evidence="2" id="KW-0862">Zinc</keyword>
<dbReference type="Gene3D" id="3.30.70.360">
    <property type="match status" value="1"/>
</dbReference>
<dbReference type="Pfam" id="PF07687">
    <property type="entry name" value="M20_dimer"/>
    <property type="match status" value="1"/>
</dbReference>
<dbReference type="PANTHER" id="PTHR42994">
    <property type="entry name" value="PEPTIDASE T"/>
    <property type="match status" value="1"/>
</dbReference>
<feature type="domain" description="Peptidase M28" evidence="3">
    <location>
        <begin position="40"/>
        <end position="149"/>
    </location>
</feature>
<dbReference type="SUPFAM" id="SSF53187">
    <property type="entry name" value="Zn-dependent exopeptidases"/>
    <property type="match status" value="1"/>
</dbReference>
<proteinExistence type="predicted"/>
<feature type="domain" description="Peptidase M20 dimerisation" evidence="4">
    <location>
        <begin position="157"/>
        <end position="261"/>
    </location>
</feature>
<feature type="non-terminal residue" evidence="5">
    <location>
        <position position="1"/>
    </location>
</feature>